<evidence type="ECO:0000313" key="3">
    <source>
        <dbReference type="Proteomes" id="UP000005387"/>
    </source>
</evidence>
<dbReference type="Pfam" id="PF07441">
    <property type="entry name" value="BofA"/>
    <property type="match status" value="1"/>
</dbReference>
<keyword evidence="1" id="KW-1133">Transmembrane helix</keyword>
<dbReference type="OrthoDB" id="2659295at2"/>
<evidence type="ECO:0000313" key="2">
    <source>
        <dbReference type="EMBL" id="EFM09584.1"/>
    </source>
</evidence>
<reference evidence="2 3" key="1">
    <citation type="submission" date="2010-07" db="EMBL/GenBank/DDBJ databases">
        <title>The draft genome of Paenibacillus curdlanolyticus YK9.</title>
        <authorList>
            <consortium name="US DOE Joint Genome Institute (JGI-PGF)"/>
            <person name="Lucas S."/>
            <person name="Copeland A."/>
            <person name="Lapidus A."/>
            <person name="Cheng J.-F."/>
            <person name="Bruce D."/>
            <person name="Goodwin L."/>
            <person name="Pitluck S."/>
            <person name="Land M.L."/>
            <person name="Hauser L."/>
            <person name="Chang Y.-J."/>
            <person name="Jeffries C."/>
            <person name="Anderson I.J."/>
            <person name="Johnson E."/>
            <person name="Loganathan U."/>
            <person name="Mulhopadhyay B."/>
            <person name="Kyrpides N."/>
            <person name="Woyke T.J."/>
        </authorList>
    </citation>
    <scope>NUCLEOTIDE SEQUENCE [LARGE SCALE GENOMIC DNA]</scope>
    <source>
        <strain evidence="2 3">YK9</strain>
    </source>
</reference>
<keyword evidence="1" id="KW-0812">Transmembrane</keyword>
<dbReference type="STRING" id="717606.PaecuDRAFT_3633"/>
<dbReference type="EMBL" id="AEDD01000010">
    <property type="protein sequence ID" value="EFM09584.1"/>
    <property type="molecule type" value="Genomic_DNA"/>
</dbReference>
<evidence type="ECO:0000256" key="1">
    <source>
        <dbReference type="SAM" id="Phobius"/>
    </source>
</evidence>
<accession>E0IDC9</accession>
<proteinExistence type="predicted"/>
<dbReference type="eggNOG" id="ENOG502ZH8C">
    <property type="taxonomic scope" value="Bacteria"/>
</dbReference>
<protein>
    <recommendedName>
        <fullName evidence="4">Pro-sigmaK processing inhibitor BofA</fullName>
    </recommendedName>
</protein>
<sequence length="87" mass="9426">MTAILTGVLILSSIALLFVLIRTKLSFEWLRRFALHIVIASLGLYAINYSGLLSGWEIPLNPVTIGTVMVLGVPGIALIAGLRMTLF</sequence>
<evidence type="ECO:0008006" key="4">
    <source>
        <dbReference type="Google" id="ProtNLM"/>
    </source>
</evidence>
<dbReference type="AlphaFoldDB" id="E0IDC9"/>
<dbReference type="InterPro" id="IPR010001">
    <property type="entry name" value="BofA"/>
</dbReference>
<keyword evidence="3" id="KW-1185">Reference proteome</keyword>
<feature type="transmembrane region" description="Helical" evidence="1">
    <location>
        <begin position="6"/>
        <end position="21"/>
    </location>
</feature>
<feature type="transmembrane region" description="Helical" evidence="1">
    <location>
        <begin position="63"/>
        <end position="82"/>
    </location>
</feature>
<gene>
    <name evidence="2" type="ORF">PaecuDRAFT_3633</name>
</gene>
<dbReference type="Proteomes" id="UP000005387">
    <property type="component" value="Unassembled WGS sequence"/>
</dbReference>
<dbReference type="RefSeq" id="WP_006039619.1">
    <property type="nucleotide sequence ID" value="NZ_AEDD01000010.1"/>
</dbReference>
<name>E0IDC9_9BACL</name>
<organism evidence="2 3">
    <name type="scientific">Paenibacillus curdlanolyticus YK9</name>
    <dbReference type="NCBI Taxonomy" id="717606"/>
    <lineage>
        <taxon>Bacteria</taxon>
        <taxon>Bacillati</taxon>
        <taxon>Bacillota</taxon>
        <taxon>Bacilli</taxon>
        <taxon>Bacillales</taxon>
        <taxon>Paenibacillaceae</taxon>
        <taxon>Paenibacillus</taxon>
    </lineage>
</organism>
<keyword evidence="1" id="KW-0472">Membrane</keyword>
<feature type="transmembrane region" description="Helical" evidence="1">
    <location>
        <begin position="33"/>
        <end position="51"/>
    </location>
</feature>